<dbReference type="GO" id="GO:0016020">
    <property type="term" value="C:membrane"/>
    <property type="evidence" value="ECO:0007669"/>
    <property type="project" value="UniProtKB-SubCell"/>
</dbReference>
<comment type="subcellular location">
    <subcellularLocation>
        <location evidence="1">Membrane</location>
        <topology evidence="1">Multi-pass membrane protein</topology>
    </subcellularLocation>
</comment>
<evidence type="ECO:0000256" key="4">
    <source>
        <dbReference type="ARBA" id="ARBA00022989"/>
    </source>
</evidence>
<dbReference type="PANTHER" id="PTHR10057:SF0">
    <property type="entry name" value="TRANSLOCATOR PROTEIN"/>
    <property type="match status" value="1"/>
</dbReference>
<proteinExistence type="inferred from homology"/>
<feature type="transmembrane region" description="Helical" evidence="6">
    <location>
        <begin position="53"/>
        <end position="78"/>
    </location>
</feature>
<dbReference type="Proteomes" id="UP000622653">
    <property type="component" value="Unassembled WGS sequence"/>
</dbReference>
<keyword evidence="3 6" id="KW-0812">Transmembrane</keyword>
<evidence type="ECO:0000313" key="8">
    <source>
        <dbReference type="Proteomes" id="UP000622653"/>
    </source>
</evidence>
<sequence length="168" mass="18839">MVKEVMDMKWTKWAWTIAVPVVGGMASGYIANRLNAKNEQTKEQYEQMKQPPFSPPTVVFPIVWPILYTTMGVAHGLVKQKEENGPASKLYYSQLGLNFLWSYLYFGKQNKEAGLVDIAMLLGLVGATTSSFYKVDETAGRLMLPYLGWTAFATYLNAGTIVLNQPEK</sequence>
<evidence type="ECO:0000256" key="2">
    <source>
        <dbReference type="ARBA" id="ARBA00007524"/>
    </source>
</evidence>
<feature type="transmembrane region" description="Helical" evidence="6">
    <location>
        <begin position="145"/>
        <end position="163"/>
    </location>
</feature>
<dbReference type="Gene3D" id="1.20.1260.100">
    <property type="entry name" value="TspO/MBR protein"/>
    <property type="match status" value="1"/>
</dbReference>
<evidence type="ECO:0000256" key="1">
    <source>
        <dbReference type="ARBA" id="ARBA00004141"/>
    </source>
</evidence>
<name>A0A8J7G823_9BACL</name>
<dbReference type="InterPro" id="IPR038330">
    <property type="entry name" value="TspO/MBR-related_sf"/>
</dbReference>
<dbReference type="CDD" id="cd15904">
    <property type="entry name" value="TSPO_MBR"/>
    <property type="match status" value="1"/>
</dbReference>
<dbReference type="InterPro" id="IPR004307">
    <property type="entry name" value="TspO_MBR"/>
</dbReference>
<evidence type="ECO:0000256" key="3">
    <source>
        <dbReference type="ARBA" id="ARBA00022692"/>
    </source>
</evidence>
<keyword evidence="4 6" id="KW-1133">Transmembrane helix</keyword>
<keyword evidence="8" id="KW-1185">Reference proteome</keyword>
<dbReference type="PIRSF" id="PIRSF005859">
    <property type="entry name" value="PBR"/>
    <property type="match status" value="1"/>
</dbReference>
<evidence type="ECO:0000256" key="6">
    <source>
        <dbReference type="SAM" id="Phobius"/>
    </source>
</evidence>
<organism evidence="7 8">
    <name type="scientific">Savagea serpentis</name>
    <dbReference type="NCBI Taxonomy" id="2785297"/>
    <lineage>
        <taxon>Bacteria</taxon>
        <taxon>Bacillati</taxon>
        <taxon>Bacillota</taxon>
        <taxon>Bacilli</taxon>
        <taxon>Bacillales</taxon>
        <taxon>Caryophanaceae</taxon>
        <taxon>Savagea</taxon>
    </lineage>
</organism>
<dbReference type="GO" id="GO:0033013">
    <property type="term" value="P:tetrapyrrole metabolic process"/>
    <property type="evidence" value="ECO:0007669"/>
    <property type="project" value="UniProtKB-ARBA"/>
</dbReference>
<reference evidence="7" key="1">
    <citation type="submission" date="2020-11" db="EMBL/GenBank/DDBJ databases">
        <title>Multidrug resistant novel bacterium Savagea serpentis sp. nov., isolated from the scats of a vine snake (Ahaetulla nasuta).</title>
        <authorList>
            <person name="Venkata Ramana V."/>
            <person name="Vikas Patil S."/>
            <person name="Yogita Lugani V."/>
        </authorList>
    </citation>
    <scope>NUCLEOTIDE SEQUENCE</scope>
    <source>
        <strain evidence="7">SN6</strain>
    </source>
</reference>
<gene>
    <name evidence="7" type="ORF">IRY55_05915</name>
</gene>
<feature type="transmembrane region" description="Helical" evidence="6">
    <location>
        <begin position="13"/>
        <end position="32"/>
    </location>
</feature>
<evidence type="ECO:0000256" key="5">
    <source>
        <dbReference type="ARBA" id="ARBA00023136"/>
    </source>
</evidence>
<dbReference type="Pfam" id="PF03073">
    <property type="entry name" value="TspO_MBR"/>
    <property type="match status" value="1"/>
</dbReference>
<evidence type="ECO:0000313" key="7">
    <source>
        <dbReference type="EMBL" id="MBF4500898.1"/>
    </source>
</evidence>
<dbReference type="PANTHER" id="PTHR10057">
    <property type="entry name" value="PERIPHERAL-TYPE BENZODIAZEPINE RECEPTOR"/>
    <property type="match status" value="1"/>
</dbReference>
<dbReference type="FunFam" id="1.20.1260.100:FF:000001">
    <property type="entry name" value="translocator protein 2"/>
    <property type="match status" value="1"/>
</dbReference>
<keyword evidence="5 6" id="KW-0472">Membrane</keyword>
<feature type="transmembrane region" description="Helical" evidence="6">
    <location>
        <begin position="90"/>
        <end position="106"/>
    </location>
</feature>
<dbReference type="EMBL" id="JADKPV010000001">
    <property type="protein sequence ID" value="MBF4500898.1"/>
    <property type="molecule type" value="Genomic_DNA"/>
</dbReference>
<protein>
    <submittedName>
        <fullName evidence="7">Tryptophan-rich sensory protein</fullName>
    </submittedName>
</protein>
<accession>A0A8J7G823</accession>
<feature type="transmembrane region" description="Helical" evidence="6">
    <location>
        <begin position="113"/>
        <end position="133"/>
    </location>
</feature>
<comment type="caution">
    <text evidence="7">The sequence shown here is derived from an EMBL/GenBank/DDBJ whole genome shotgun (WGS) entry which is preliminary data.</text>
</comment>
<dbReference type="AlphaFoldDB" id="A0A8J7G823"/>
<comment type="similarity">
    <text evidence="2">Belongs to the TspO/BZRP family.</text>
</comment>